<dbReference type="Proteomes" id="UP000199321">
    <property type="component" value="Unassembled WGS sequence"/>
</dbReference>
<dbReference type="InterPro" id="IPR011024">
    <property type="entry name" value="G_crystallin-like"/>
</dbReference>
<dbReference type="STRING" id="227084.SAMN05421855_101938"/>
<organism evidence="5 6">
    <name type="scientific">Ulvibacter litoralis</name>
    <dbReference type="NCBI Taxonomy" id="227084"/>
    <lineage>
        <taxon>Bacteria</taxon>
        <taxon>Pseudomonadati</taxon>
        <taxon>Bacteroidota</taxon>
        <taxon>Flavobacteriia</taxon>
        <taxon>Flavobacteriales</taxon>
        <taxon>Flavobacteriaceae</taxon>
        <taxon>Ulvibacter</taxon>
    </lineage>
</organism>
<evidence type="ECO:0000313" key="6">
    <source>
        <dbReference type="Proteomes" id="UP000199321"/>
    </source>
</evidence>
<dbReference type="AlphaFoldDB" id="A0A1G7DER9"/>
<dbReference type="Pfam" id="PF00030">
    <property type="entry name" value="Crystall"/>
    <property type="match status" value="1"/>
</dbReference>
<feature type="region of interest" description="Disordered" evidence="3">
    <location>
        <begin position="413"/>
        <end position="445"/>
    </location>
</feature>
<evidence type="ECO:0000256" key="1">
    <source>
        <dbReference type="ARBA" id="ARBA00009646"/>
    </source>
</evidence>
<keyword evidence="2" id="KW-0677">Repeat</keyword>
<evidence type="ECO:0000259" key="4">
    <source>
        <dbReference type="PROSITE" id="PS50915"/>
    </source>
</evidence>
<name>A0A1G7DER9_9FLAO</name>
<evidence type="ECO:0000313" key="5">
    <source>
        <dbReference type="EMBL" id="SDE50042.1"/>
    </source>
</evidence>
<accession>A0A1G7DER9</accession>
<gene>
    <name evidence="5" type="ORF">SAMN05421855_101938</name>
</gene>
<feature type="compositionally biased region" description="Polar residues" evidence="3">
    <location>
        <begin position="413"/>
        <end position="427"/>
    </location>
</feature>
<dbReference type="SUPFAM" id="SSF49695">
    <property type="entry name" value="gamma-Crystallin-like"/>
    <property type="match status" value="1"/>
</dbReference>
<dbReference type="OrthoDB" id="1436368at2"/>
<dbReference type="PROSITE" id="PS50915">
    <property type="entry name" value="CRYSTALLIN_BETA_GAMMA"/>
    <property type="match status" value="1"/>
</dbReference>
<dbReference type="SMART" id="SM00247">
    <property type="entry name" value="XTALbg"/>
    <property type="match status" value="1"/>
</dbReference>
<dbReference type="RefSeq" id="WP_093141119.1">
    <property type="nucleotide sequence ID" value="NZ_BMWO01000001.1"/>
</dbReference>
<evidence type="ECO:0000256" key="3">
    <source>
        <dbReference type="SAM" id="MobiDB-lite"/>
    </source>
</evidence>
<dbReference type="Gene3D" id="2.170.15.10">
    <property type="entry name" value="Proaerolysin, chain A, domain 3"/>
    <property type="match status" value="1"/>
</dbReference>
<dbReference type="EMBL" id="FNBA01000001">
    <property type="protein sequence ID" value="SDE50042.1"/>
    <property type="molecule type" value="Genomic_DNA"/>
</dbReference>
<keyword evidence="6" id="KW-1185">Reference proteome</keyword>
<dbReference type="InterPro" id="IPR001064">
    <property type="entry name" value="Beta/gamma_crystallin"/>
</dbReference>
<protein>
    <submittedName>
        <fullName evidence="5">Beta/Gamma crystallin</fullName>
    </submittedName>
</protein>
<dbReference type="Gene3D" id="2.60.20.10">
    <property type="entry name" value="Crystallins"/>
    <property type="match status" value="2"/>
</dbReference>
<comment type="similarity">
    <text evidence="1">Belongs to the beta/gamma-crystallin family.</text>
</comment>
<proteinExistence type="inferred from homology"/>
<reference evidence="5 6" key="1">
    <citation type="submission" date="2016-10" db="EMBL/GenBank/DDBJ databases">
        <authorList>
            <person name="de Groot N.N."/>
        </authorList>
    </citation>
    <scope>NUCLEOTIDE SEQUENCE [LARGE SCALE GENOMIC DNA]</scope>
    <source>
        <strain evidence="5 6">DSM 16195</strain>
    </source>
</reference>
<feature type="domain" description="Beta/gamma crystallin 'Greek key'" evidence="4">
    <location>
        <begin position="100"/>
        <end position="139"/>
    </location>
</feature>
<evidence type="ECO:0000256" key="2">
    <source>
        <dbReference type="ARBA" id="ARBA00022737"/>
    </source>
</evidence>
<sequence>MKTLAKKHQKTETPPYVIVKGLLLFLFCIVSISNVNAQKTIFGPILNSNPHNNNLKEVTLFEHDNFNEYFNGAKKVITQNMPNLSNMNNRTTGIAVPLGRKVILYETEGYQGRKITLYPGNYSHLNGWNDLASAIKIETIPFDEPVAYFLNDTGNIYTNQVFQGFGAEKVDNNSMVCYDCFSKLIVIGSLNVIAYDHADWGGRSNEDNPFKEGTYNLVDWGLDNNISSLEILNFKYALSKTVLKNPRVLSKDVEKTIAVAATGTNTNVNGAPKMEGTVSGCFEASATQSFDAATTIGISTAVRSSVSVGVEGVASASIEFELAAKLETTLTSGNSTTVTEQQCWEIKREVPVPKGCEGKITLIATPEVQVWKIEKHYIPVDSKGDPVPSGIPKIVTGTLKVTKGIGATTNISLNNDCNQGNTNPGDDTSSTTQQSSPPNSGLGSISEIEFCDQNGTVVGFYTNKSGTWEEYDDNGTSRFMYQEMKRDNNAIYLSDLNRAGVKIILNLNTKEVLYGDNNNTTPFKLYTISNAL</sequence>
<dbReference type="SUPFAM" id="SSF56973">
    <property type="entry name" value="Aerolisin/ETX pore-forming domain"/>
    <property type="match status" value="1"/>
</dbReference>